<sequence length="114" mass="12777">MLPQLCLPLHNLAGHAKAQARFHARPHLGRIFKPCMQWRGAHGQQLDGADRLRFGLLARATGEHQGDRAHRHHQCPGQRSRQRQKRPGGGRREAPALRGERDRAGAQAHGCIQK</sequence>
<proteinExistence type="predicted"/>
<feature type="compositionally biased region" description="Basic residues" evidence="1">
    <location>
        <begin position="69"/>
        <end position="89"/>
    </location>
</feature>
<gene>
    <name evidence="2" type="ORF">SDC9_147302</name>
</gene>
<comment type="caution">
    <text evidence="2">The sequence shown here is derived from an EMBL/GenBank/DDBJ whole genome shotgun (WGS) entry which is preliminary data.</text>
</comment>
<evidence type="ECO:0000256" key="1">
    <source>
        <dbReference type="SAM" id="MobiDB-lite"/>
    </source>
</evidence>
<dbReference type="AlphaFoldDB" id="A0A645EDM8"/>
<evidence type="ECO:0000313" key="2">
    <source>
        <dbReference type="EMBL" id="MPN00108.1"/>
    </source>
</evidence>
<feature type="region of interest" description="Disordered" evidence="1">
    <location>
        <begin position="61"/>
        <end position="114"/>
    </location>
</feature>
<organism evidence="2">
    <name type="scientific">bioreactor metagenome</name>
    <dbReference type="NCBI Taxonomy" id="1076179"/>
    <lineage>
        <taxon>unclassified sequences</taxon>
        <taxon>metagenomes</taxon>
        <taxon>ecological metagenomes</taxon>
    </lineage>
</organism>
<protein>
    <submittedName>
        <fullName evidence="2">Uncharacterized protein</fullName>
    </submittedName>
</protein>
<name>A0A645EDM8_9ZZZZ</name>
<feature type="compositionally biased region" description="Basic and acidic residues" evidence="1">
    <location>
        <begin position="90"/>
        <end position="104"/>
    </location>
</feature>
<dbReference type="EMBL" id="VSSQ01046154">
    <property type="protein sequence ID" value="MPN00108.1"/>
    <property type="molecule type" value="Genomic_DNA"/>
</dbReference>
<accession>A0A645EDM8</accession>
<reference evidence="2" key="1">
    <citation type="submission" date="2019-08" db="EMBL/GenBank/DDBJ databases">
        <authorList>
            <person name="Kucharzyk K."/>
            <person name="Murdoch R.W."/>
            <person name="Higgins S."/>
            <person name="Loffler F."/>
        </authorList>
    </citation>
    <scope>NUCLEOTIDE SEQUENCE</scope>
</reference>